<evidence type="ECO:0000256" key="2">
    <source>
        <dbReference type="ARBA" id="ARBA00023002"/>
    </source>
</evidence>
<comment type="caution">
    <text evidence="7">The sequence shown here is derived from an EMBL/GenBank/DDBJ whole genome shotgun (WGS) entry which is preliminary data.</text>
</comment>
<dbReference type="SUPFAM" id="SSF52518">
    <property type="entry name" value="Thiamin diphosphate-binding fold (THDP-binding)"/>
    <property type="match status" value="1"/>
</dbReference>
<comment type="catalytic activity">
    <reaction evidence="4">
        <text>N(6)-[(R)-lipoyl]-L-lysyl-[protein] + 3-methyl-2-oxobutanoate + H(+) = N(6)-[(R)-S(8)-2-methylpropanoyldihydrolipoyl]-L-lysyl-[protein] + CO2</text>
        <dbReference type="Rhea" id="RHEA:13457"/>
        <dbReference type="Rhea" id="RHEA-COMP:10474"/>
        <dbReference type="Rhea" id="RHEA-COMP:10497"/>
        <dbReference type="ChEBI" id="CHEBI:11851"/>
        <dbReference type="ChEBI" id="CHEBI:15378"/>
        <dbReference type="ChEBI" id="CHEBI:16526"/>
        <dbReference type="ChEBI" id="CHEBI:83099"/>
        <dbReference type="ChEBI" id="CHEBI:83142"/>
        <dbReference type="EC" id="1.2.4.4"/>
    </reaction>
</comment>
<comment type="function">
    <text evidence="4">The branched-chain alpha-keto dehydrogenase complex catalyzes the overall conversion of alpha-keto acids to acyl-CoA and CO(2). It contains multiple copies of three enzymatic components: branched-chain alpha-keto acid decarboxylase (E1), lipoamide acyltransferase (E2) and lipoamide dehydrogenase (E3).</text>
</comment>
<accession>A0A841J643</accession>
<dbReference type="PANTHER" id="PTHR43380">
    <property type="entry name" value="2-OXOISOVALERATE DEHYDROGENASE SUBUNIT ALPHA, MITOCHONDRIAL"/>
    <property type="match status" value="1"/>
</dbReference>
<organism evidence="7 8">
    <name type="scientific">Sphingobium subterraneum</name>
    <dbReference type="NCBI Taxonomy" id="627688"/>
    <lineage>
        <taxon>Bacteria</taxon>
        <taxon>Pseudomonadati</taxon>
        <taxon>Pseudomonadota</taxon>
        <taxon>Alphaproteobacteria</taxon>
        <taxon>Sphingomonadales</taxon>
        <taxon>Sphingomonadaceae</taxon>
        <taxon>Sphingobium</taxon>
    </lineage>
</organism>
<evidence type="ECO:0000259" key="6">
    <source>
        <dbReference type="Pfam" id="PF12573"/>
    </source>
</evidence>
<dbReference type="InterPro" id="IPR001017">
    <property type="entry name" value="DH_E1"/>
</dbReference>
<comment type="cofactor">
    <cofactor evidence="1 4">
        <name>thiamine diphosphate</name>
        <dbReference type="ChEBI" id="CHEBI:58937"/>
    </cofactor>
</comment>
<keyword evidence="2 4" id="KW-0560">Oxidoreductase</keyword>
<dbReference type="EC" id="1.2.4.4" evidence="4"/>
<keyword evidence="8" id="KW-1185">Reference proteome</keyword>
<dbReference type="RefSeq" id="WP_184079043.1">
    <property type="nucleotide sequence ID" value="NZ_JACIJP010000002.1"/>
</dbReference>
<dbReference type="InterPro" id="IPR050771">
    <property type="entry name" value="Alpha-ketoacid_DH_E1_comp"/>
</dbReference>
<dbReference type="InterPro" id="IPR022593">
    <property type="entry name" value="Oxoisoval_DH_suAlpha_N_dom"/>
</dbReference>
<sequence>MIRNSVGLHVPEPCSRPGETPDFSHIEVPPAGSMPRPAVDAHAAGMRDFAYGLIRVLDDEGRCQGEWDPQLSSDVLIKGLRAMMLTRAYDARMVRVQRQGKTSFYMKSTGEEAVAVAATMALERGDMCFPTYRQQGILVARGWPLVDMMNQVYSNSHDRLKGRQMPVFYSSREAGFFSISGNLGTQYSQAVGWAMAAAADGNRRISAAWIGEGATAEGDFHYALTFASVYQAPCILNVVNNQWAISSYSGIAGGENTTFAARGLGFGIPALRVDGNDFLAVYAVTAWAAERARSGGGPTFIELFTYRAEGHSTSDDPTRYRPATEAAAWPLGDPIERLKQHLVVHGHWSDAQHEALQRDLEDEVKAAGKLSESYGTLKEGDRLPAATMFDDVYRDLPPHLIAQRAQSGVLA</sequence>
<dbReference type="InterPro" id="IPR029061">
    <property type="entry name" value="THDP-binding"/>
</dbReference>
<evidence type="ECO:0000256" key="3">
    <source>
        <dbReference type="ARBA" id="ARBA00023052"/>
    </source>
</evidence>
<dbReference type="Pfam" id="PF12573">
    <property type="entry name" value="OxoDH_E1alpha_N"/>
    <property type="match status" value="1"/>
</dbReference>
<evidence type="ECO:0000256" key="4">
    <source>
        <dbReference type="RuleBase" id="RU365014"/>
    </source>
</evidence>
<dbReference type="Proteomes" id="UP000552700">
    <property type="component" value="Unassembled WGS sequence"/>
</dbReference>
<evidence type="ECO:0000259" key="5">
    <source>
        <dbReference type="Pfam" id="PF00676"/>
    </source>
</evidence>
<reference evidence="7 8" key="1">
    <citation type="submission" date="2020-08" db="EMBL/GenBank/DDBJ databases">
        <title>Genomic Encyclopedia of Type Strains, Phase IV (KMG-IV): sequencing the most valuable type-strain genomes for metagenomic binning, comparative biology and taxonomic classification.</title>
        <authorList>
            <person name="Goeker M."/>
        </authorList>
    </citation>
    <scope>NUCLEOTIDE SEQUENCE [LARGE SCALE GENOMIC DNA]</scope>
    <source>
        <strain evidence="7 8">DSM 102255</strain>
    </source>
</reference>
<evidence type="ECO:0000313" key="8">
    <source>
        <dbReference type="Proteomes" id="UP000552700"/>
    </source>
</evidence>
<dbReference type="GO" id="GO:0003863">
    <property type="term" value="F:branched-chain 2-oxo acid dehydrogenase activity"/>
    <property type="evidence" value="ECO:0007669"/>
    <property type="project" value="UniProtKB-EC"/>
</dbReference>
<gene>
    <name evidence="7" type="ORF">FHS92_001410</name>
</gene>
<name>A0A841J643_9SPHN</name>
<dbReference type="Pfam" id="PF00676">
    <property type="entry name" value="E1_dh"/>
    <property type="match status" value="1"/>
</dbReference>
<protein>
    <recommendedName>
        <fullName evidence="4">2-oxoisovalerate dehydrogenase subunit alpha</fullName>
        <ecNumber evidence="4">1.2.4.4</ecNumber>
    </recommendedName>
    <alternativeName>
        <fullName evidence="4">Branched-chain alpha-keto acid dehydrogenase E1 component alpha chain</fullName>
    </alternativeName>
</protein>
<dbReference type="AlphaFoldDB" id="A0A841J643"/>
<dbReference type="Gene3D" id="3.40.50.970">
    <property type="match status" value="1"/>
</dbReference>
<comment type="similarity">
    <text evidence="4">Belongs to the BCKDHA family.</text>
</comment>
<feature type="domain" description="2-oxoisovalerate dehydrogenase E1 alpha subunit N-terminal" evidence="6">
    <location>
        <begin position="8"/>
        <end position="43"/>
    </location>
</feature>
<dbReference type="PANTHER" id="PTHR43380:SF1">
    <property type="entry name" value="2-OXOISOVALERATE DEHYDROGENASE SUBUNIT ALPHA, MITOCHONDRIAL"/>
    <property type="match status" value="1"/>
</dbReference>
<dbReference type="EMBL" id="JACIJP010000002">
    <property type="protein sequence ID" value="MBB6123681.1"/>
    <property type="molecule type" value="Genomic_DNA"/>
</dbReference>
<evidence type="ECO:0000313" key="7">
    <source>
        <dbReference type="EMBL" id="MBB6123681.1"/>
    </source>
</evidence>
<keyword evidence="3 4" id="KW-0786">Thiamine pyrophosphate</keyword>
<proteinExistence type="inferred from homology"/>
<feature type="domain" description="Dehydrogenase E1 component" evidence="5">
    <location>
        <begin position="81"/>
        <end position="377"/>
    </location>
</feature>
<evidence type="ECO:0000256" key="1">
    <source>
        <dbReference type="ARBA" id="ARBA00001964"/>
    </source>
</evidence>
<dbReference type="GO" id="GO:0009083">
    <property type="term" value="P:branched-chain amino acid catabolic process"/>
    <property type="evidence" value="ECO:0007669"/>
    <property type="project" value="TreeGrafter"/>
</dbReference>
<dbReference type="CDD" id="cd02000">
    <property type="entry name" value="TPP_E1_PDC_ADC_BCADC"/>
    <property type="match status" value="1"/>
</dbReference>